<keyword evidence="5 9" id="KW-0375">Hydrogen ion transport</keyword>
<evidence type="ECO:0000256" key="5">
    <source>
        <dbReference type="ARBA" id="ARBA00022781"/>
    </source>
</evidence>
<dbReference type="OrthoDB" id="10264220at2759"/>
<name>A0A078B352_STYLE</name>
<proteinExistence type="inferred from homology"/>
<dbReference type="FunCoup" id="A0A078B352">
    <property type="interactions" value="69"/>
</dbReference>
<comment type="similarity">
    <text evidence="2 9">Belongs to the V-ATPase 116 kDa subunit family.</text>
</comment>
<evidence type="ECO:0000256" key="8">
    <source>
        <dbReference type="ARBA" id="ARBA00023136"/>
    </source>
</evidence>
<evidence type="ECO:0000256" key="3">
    <source>
        <dbReference type="ARBA" id="ARBA00022448"/>
    </source>
</evidence>
<feature type="region of interest" description="Disordered" evidence="10">
    <location>
        <begin position="686"/>
        <end position="717"/>
    </location>
</feature>
<feature type="transmembrane region" description="Helical" evidence="9">
    <location>
        <begin position="599"/>
        <end position="619"/>
    </location>
</feature>
<organism evidence="11 12">
    <name type="scientific">Stylonychia lemnae</name>
    <name type="common">Ciliate</name>
    <dbReference type="NCBI Taxonomy" id="5949"/>
    <lineage>
        <taxon>Eukaryota</taxon>
        <taxon>Sar</taxon>
        <taxon>Alveolata</taxon>
        <taxon>Ciliophora</taxon>
        <taxon>Intramacronucleata</taxon>
        <taxon>Spirotrichea</taxon>
        <taxon>Stichotrichia</taxon>
        <taxon>Sporadotrichida</taxon>
        <taxon>Oxytrichidae</taxon>
        <taxon>Stylonychinae</taxon>
        <taxon>Stylonychia</taxon>
    </lineage>
</organism>
<dbReference type="InterPro" id="IPR026028">
    <property type="entry name" value="V-type_ATPase_116kDa_su_euka"/>
</dbReference>
<evidence type="ECO:0000313" key="11">
    <source>
        <dbReference type="EMBL" id="CDW87677.1"/>
    </source>
</evidence>
<dbReference type="EMBL" id="CCKQ01015832">
    <property type="protein sequence ID" value="CDW87677.1"/>
    <property type="molecule type" value="Genomic_DNA"/>
</dbReference>
<evidence type="ECO:0000256" key="9">
    <source>
        <dbReference type="RuleBase" id="RU361189"/>
    </source>
</evidence>
<gene>
    <name evidence="11" type="primary">Contig10881.g11624</name>
    <name evidence="11" type="ORF">STYLEM_16789</name>
</gene>
<dbReference type="GO" id="GO:0007035">
    <property type="term" value="P:vacuolar acidification"/>
    <property type="evidence" value="ECO:0007669"/>
    <property type="project" value="TreeGrafter"/>
</dbReference>
<reference evidence="11 12" key="1">
    <citation type="submission" date="2014-06" db="EMBL/GenBank/DDBJ databases">
        <authorList>
            <person name="Swart Estienne"/>
        </authorList>
    </citation>
    <scope>NUCLEOTIDE SEQUENCE [LARGE SCALE GENOMIC DNA]</scope>
    <source>
        <strain evidence="11 12">130c</strain>
    </source>
</reference>
<evidence type="ECO:0000313" key="12">
    <source>
        <dbReference type="Proteomes" id="UP000039865"/>
    </source>
</evidence>
<dbReference type="GO" id="GO:0051117">
    <property type="term" value="F:ATPase binding"/>
    <property type="evidence" value="ECO:0007669"/>
    <property type="project" value="TreeGrafter"/>
</dbReference>
<evidence type="ECO:0000256" key="10">
    <source>
        <dbReference type="SAM" id="MobiDB-lite"/>
    </source>
</evidence>
<feature type="compositionally biased region" description="Basic and acidic residues" evidence="10">
    <location>
        <begin position="686"/>
        <end position="703"/>
    </location>
</feature>
<dbReference type="InParanoid" id="A0A078B352"/>
<dbReference type="OMA" id="DINMFQR"/>
<feature type="transmembrane region" description="Helical" evidence="9">
    <location>
        <begin position="655"/>
        <end position="676"/>
    </location>
</feature>
<protein>
    <recommendedName>
        <fullName evidence="9">V-type proton ATPase subunit a</fullName>
    </recommendedName>
</protein>
<keyword evidence="12" id="KW-1185">Reference proteome</keyword>
<feature type="transmembrane region" description="Helical" evidence="9">
    <location>
        <begin position="566"/>
        <end position="587"/>
    </location>
</feature>
<feature type="transmembrane region" description="Helical" evidence="9">
    <location>
        <begin position="493"/>
        <end position="512"/>
    </location>
</feature>
<dbReference type="PANTHER" id="PTHR11629">
    <property type="entry name" value="VACUOLAR PROTON ATPASES"/>
    <property type="match status" value="1"/>
</dbReference>
<keyword evidence="4 9" id="KW-0812">Transmembrane</keyword>
<dbReference type="GO" id="GO:0000220">
    <property type="term" value="C:vacuolar proton-transporting V-type ATPase, V0 domain"/>
    <property type="evidence" value="ECO:0007669"/>
    <property type="project" value="InterPro"/>
</dbReference>
<sequence length="869" mass="100531">MGILRSEDMFLFKFVVQKDNVWEIINNLGRTKSVHFIDMNRNEQSFKLPYTDMIKRCEETERRLIYRVKLITPQTLQHLEQSIDSIGENKRKAMSVLFEDIENEIREKEQFVISQNEKIKSMIDILNMQIEYQTVLEKADKIIHGKIRSRGSSLQGIQNNDFEANASQPFGRSKINYSNEEVKEEEIQLSGRSSGGSNRLEQSFREVSIRYVAGTIENTEVERFKKVLFRSLRGKVLSYFDESNVILNDFQGKSIRKCVYVLVFEEGSHFIDKVTRICEAFSAKRYSLPEGGHTDKSAFHRKIQKIAKNITDTQQMLKFTRQQMHNYLEGINQTQGVAFSVQEVYKLFIKKEKSVYLVLNQLKTERNLCFGFFWSNLAKHQLMNTIYKSGHEDMNLQQKIQIEDFNFSKIKPPTYIQTNEFTYIFQEIINTYGVPTYKEINPAIFACVSFPFLFGVMFGDVGHGSLLLFIGTVLCLFNNCIGGNFPAMKPVLQLRYVVFLMGLFGMFAGFIYNDMMSISLNVYGSCYNTDTGKYLGNDCIYPIGLDPIWSLSKNELSFQNSLKMKISVILGVMQMSLGVVLKAFNAVFFKNSLDFYHEFIPQILLLWSLFGYMDSLIVIKWLTNYQGDEHSAPSIITTMINLALNGGHVEGRPFIGSYGANKAIMIALICVPWMLFVKPLKLRKEHEHKDQEEQNNHYQDQRKNQSPQKKINQNSNNHFSNLASDQMTIADYGNNEDIILDLMGQGGHQNHEFSEIFIHQLIETIEFVLGTISNTASYLRLWALSLAHSQLSKVFFEHSLLQGIIDASPVKIFVCYFIWATATFGVLMCMDVLECFLHTLRLHWVEFQNKFYKGQGYKFQPFTYDILFK</sequence>
<dbReference type="GO" id="GO:0046961">
    <property type="term" value="F:proton-transporting ATPase activity, rotational mechanism"/>
    <property type="evidence" value="ECO:0007669"/>
    <property type="project" value="InterPro"/>
</dbReference>
<comment type="function">
    <text evidence="9">Essential component of the vacuolar proton pump (V-ATPase), a multimeric enzyme that catalyzes the translocation of protons across the membranes. Required for assembly and activity of the V-ATPase.</text>
</comment>
<dbReference type="Proteomes" id="UP000039865">
    <property type="component" value="Unassembled WGS sequence"/>
</dbReference>
<dbReference type="AlphaFoldDB" id="A0A078B352"/>
<keyword evidence="6 9" id="KW-1133">Transmembrane helix</keyword>
<feature type="transmembrane region" description="Helical" evidence="9">
    <location>
        <begin position="466"/>
        <end position="487"/>
    </location>
</feature>
<evidence type="ECO:0000256" key="4">
    <source>
        <dbReference type="ARBA" id="ARBA00022692"/>
    </source>
</evidence>
<dbReference type="PANTHER" id="PTHR11629:SF63">
    <property type="entry name" value="V-TYPE PROTON ATPASE SUBUNIT A"/>
    <property type="match status" value="1"/>
</dbReference>
<evidence type="ECO:0000256" key="7">
    <source>
        <dbReference type="ARBA" id="ARBA00023065"/>
    </source>
</evidence>
<dbReference type="PIRSF" id="PIRSF001293">
    <property type="entry name" value="ATP6V0A1"/>
    <property type="match status" value="1"/>
</dbReference>
<dbReference type="Pfam" id="PF01496">
    <property type="entry name" value="V_ATPase_I"/>
    <property type="match status" value="1"/>
</dbReference>
<accession>A0A078B352</accession>
<keyword evidence="7 9" id="KW-0406">Ion transport</keyword>
<evidence type="ECO:0000256" key="1">
    <source>
        <dbReference type="ARBA" id="ARBA00004141"/>
    </source>
</evidence>
<feature type="compositionally biased region" description="Polar residues" evidence="10">
    <location>
        <begin position="704"/>
        <end position="717"/>
    </location>
</feature>
<keyword evidence="8 9" id="KW-0472">Membrane</keyword>
<keyword evidence="3 9" id="KW-0813">Transport</keyword>
<comment type="subcellular location">
    <subcellularLocation>
        <location evidence="1">Membrane</location>
        <topology evidence="1">Multi-pass membrane protein</topology>
    </subcellularLocation>
</comment>
<evidence type="ECO:0000256" key="2">
    <source>
        <dbReference type="ARBA" id="ARBA00009904"/>
    </source>
</evidence>
<evidence type="ECO:0000256" key="6">
    <source>
        <dbReference type="ARBA" id="ARBA00022989"/>
    </source>
</evidence>
<dbReference type="InterPro" id="IPR002490">
    <property type="entry name" value="V-ATPase_116kDa_su"/>
</dbReference>